<comment type="caution">
    <text evidence="2">The sequence shown here is derived from an EMBL/GenBank/DDBJ whole genome shotgun (WGS) entry which is preliminary data.</text>
</comment>
<keyword evidence="1" id="KW-0472">Membrane</keyword>
<dbReference type="AlphaFoldDB" id="A0A423FWT1"/>
<sequence length="381" mass="42278">MSESKVGSFFKTVAMWLFFALFLAIGLAAMFTSLASGLIMLLAACVFVPQINRTIKEKAGVTVSPGHRAVAAIVCLGFMFYTSSKALDAERSERQAQEAQVAQVKAEQAQKEKHNYVSANKDSILAEMNVLIANQDYLGATALGAKYSNAGSFEIDQAFSKVLFQKTEADKQQKKVSLQASLAKIKQDDYRSLSSTYTQLAAIDSSYQANADKFTKLAEQQAQEAKVREQAAAEKARNRSLGLNWNYADDEDNMSGKPVRRAYVSSISTVDFKFPYSGTQRATLTIRKHPRWGTSVYIAIEKGQFVCGYDGCDVRVRFAKGNAQRMSASEPDDQSSDLLFISNASSFINQARKSDKVYIEADFYQEGSRIFEFDISDLDWK</sequence>
<evidence type="ECO:0000313" key="2">
    <source>
        <dbReference type="EMBL" id="ROM76985.1"/>
    </source>
</evidence>
<dbReference type="EMBL" id="MOBC01000015">
    <property type="protein sequence ID" value="ROM76985.1"/>
    <property type="molecule type" value="Genomic_DNA"/>
</dbReference>
<keyword evidence="1" id="KW-0812">Transmembrane</keyword>
<evidence type="ECO:0000313" key="3">
    <source>
        <dbReference type="Proteomes" id="UP000284049"/>
    </source>
</evidence>
<feature type="transmembrane region" description="Helical" evidence="1">
    <location>
        <begin position="15"/>
        <end position="48"/>
    </location>
</feature>
<proteinExistence type="predicted"/>
<accession>A0A423FWT1</accession>
<organism evidence="2 3">
    <name type="scientific">Pseudomonas brassicacearum</name>
    <dbReference type="NCBI Taxonomy" id="930166"/>
    <lineage>
        <taxon>Bacteria</taxon>
        <taxon>Pseudomonadati</taxon>
        <taxon>Pseudomonadota</taxon>
        <taxon>Gammaproteobacteria</taxon>
        <taxon>Pseudomonadales</taxon>
        <taxon>Pseudomonadaceae</taxon>
        <taxon>Pseudomonas</taxon>
    </lineage>
</organism>
<keyword evidence="1" id="KW-1133">Transmembrane helix</keyword>
<gene>
    <name evidence="2" type="ORF">BK652_24255</name>
</gene>
<dbReference type="Proteomes" id="UP000284049">
    <property type="component" value="Unassembled WGS sequence"/>
</dbReference>
<evidence type="ECO:0000256" key="1">
    <source>
        <dbReference type="SAM" id="Phobius"/>
    </source>
</evidence>
<protein>
    <submittedName>
        <fullName evidence="2">Uncharacterized protein</fullName>
    </submittedName>
</protein>
<dbReference type="RefSeq" id="WP_053007417.1">
    <property type="nucleotide sequence ID" value="NZ_MOBC01000015.1"/>
</dbReference>
<name>A0A423FWT1_9PSED</name>
<reference evidence="2 3" key="1">
    <citation type="submission" date="2016-10" db="EMBL/GenBank/DDBJ databases">
        <title>Comparative genome analysis of multiple Pseudomonas spp. focuses on biocontrol and plant growth promoting traits.</title>
        <authorList>
            <person name="Tao X.-Y."/>
            <person name="Taylor C.G."/>
        </authorList>
    </citation>
    <scope>NUCLEOTIDE SEQUENCE [LARGE SCALE GENOMIC DNA]</scope>
    <source>
        <strain evidence="2 3">Wood3</strain>
    </source>
</reference>